<reference evidence="1" key="1">
    <citation type="submission" date="2019-12" db="EMBL/GenBank/DDBJ databases">
        <title>Genome sequencing and annotation of Brassica cretica.</title>
        <authorList>
            <person name="Studholme D.J."/>
            <person name="Sarris P.F."/>
        </authorList>
    </citation>
    <scope>NUCLEOTIDE SEQUENCE</scope>
    <source>
        <strain evidence="2">PFS-001/15</strain>
        <strain evidence="1">PFS-102/07</strain>
        <tissue evidence="1">Leaf</tissue>
    </source>
</reference>
<evidence type="ECO:0000313" key="1">
    <source>
        <dbReference type="EMBL" id="KAF2549268.1"/>
    </source>
</evidence>
<organism evidence="1">
    <name type="scientific">Brassica cretica</name>
    <name type="common">Mustard</name>
    <dbReference type="NCBI Taxonomy" id="69181"/>
    <lineage>
        <taxon>Eukaryota</taxon>
        <taxon>Viridiplantae</taxon>
        <taxon>Streptophyta</taxon>
        <taxon>Embryophyta</taxon>
        <taxon>Tracheophyta</taxon>
        <taxon>Spermatophyta</taxon>
        <taxon>Magnoliopsida</taxon>
        <taxon>eudicotyledons</taxon>
        <taxon>Gunneridae</taxon>
        <taxon>Pentapetalae</taxon>
        <taxon>rosids</taxon>
        <taxon>malvids</taxon>
        <taxon>Brassicales</taxon>
        <taxon>Brassicaceae</taxon>
        <taxon>Brassiceae</taxon>
        <taxon>Brassica</taxon>
    </lineage>
</organism>
<proteinExistence type="predicted"/>
<evidence type="ECO:0000313" key="2">
    <source>
        <dbReference type="EMBL" id="KAF2559989.1"/>
    </source>
</evidence>
<sequence>MDTAQGSDLVNNLDPNEVLPSDHVEHIARVIPSDHSIHTDHVFPSDRADQTVRIVPSDHPDRLMVEPESIWDEKNPKMAANSPLWSFWSLKLSEDLSHARTQFGHVDHPGSHMERPAGVWIIPRASLSFPPWTSTTIMNLDIS</sequence>
<dbReference type="EMBL" id="QGKY02001925">
    <property type="protein sequence ID" value="KAF2549268.1"/>
    <property type="molecule type" value="Genomic_DNA"/>
</dbReference>
<accession>A0A8S9GYN3</accession>
<dbReference type="Proteomes" id="UP000712281">
    <property type="component" value="Unassembled WGS sequence"/>
</dbReference>
<dbReference type="EMBL" id="QGKW02001940">
    <property type="protein sequence ID" value="KAF2559989.1"/>
    <property type="molecule type" value="Genomic_DNA"/>
</dbReference>
<protein>
    <submittedName>
        <fullName evidence="1">Uncharacterized protein</fullName>
    </submittedName>
</protein>
<dbReference type="AlphaFoldDB" id="A0A8S9GYN3"/>
<comment type="caution">
    <text evidence="1">The sequence shown here is derived from an EMBL/GenBank/DDBJ whole genome shotgun (WGS) entry which is preliminary data.</text>
</comment>
<name>A0A8S9GYN3_BRACR</name>
<gene>
    <name evidence="2" type="ORF">F2Q68_00016491</name>
    <name evidence="1" type="ORF">F2Q70_00022393</name>
</gene>